<proteinExistence type="predicted"/>
<keyword evidence="2" id="KW-1185">Reference proteome</keyword>
<gene>
    <name evidence="1" type="ORF">KIH79_09065</name>
</gene>
<reference evidence="1 2" key="1">
    <citation type="submission" date="2021-05" db="EMBL/GenBank/DDBJ databases">
        <title>Phylogenetic classification of ten novel species belonging to the genus Bifidobacterium comprising B. colchicus sp. nov., B. abeli sp. nov., B. bicoloris sp. nov., B. guerezis sp. nov., B. rosaliae sp. nov., B. santillanensis sp. nov., B. argentati sp. nov., B. amazzoni sp. nov., B. pluviali sp. nov., and B. pinnaculum sp. nov.</title>
        <authorList>
            <person name="Lugli G.A."/>
            <person name="Ruiz Garcia L."/>
            <person name="Margolles A."/>
            <person name="Ventura M."/>
        </authorList>
    </citation>
    <scope>NUCLEOTIDE SEQUENCE [LARGE SCALE GENOMIC DNA]</scope>
    <source>
        <strain evidence="1 2">82T10</strain>
    </source>
</reference>
<evidence type="ECO:0000313" key="1">
    <source>
        <dbReference type="EMBL" id="MBW3093069.1"/>
    </source>
</evidence>
<organism evidence="1 2">
    <name type="scientific">Bifidobacterium miconis</name>
    <dbReference type="NCBI Taxonomy" id="2834435"/>
    <lineage>
        <taxon>Bacteria</taxon>
        <taxon>Bacillati</taxon>
        <taxon>Actinomycetota</taxon>
        <taxon>Actinomycetes</taxon>
        <taxon>Bifidobacteriales</taxon>
        <taxon>Bifidobacteriaceae</taxon>
        <taxon>Bifidobacterium</taxon>
    </lineage>
</organism>
<accession>A0ABS6WG77</accession>
<evidence type="ECO:0008006" key="3">
    <source>
        <dbReference type="Google" id="ProtNLM"/>
    </source>
</evidence>
<feature type="non-terminal residue" evidence="1">
    <location>
        <position position="75"/>
    </location>
</feature>
<dbReference type="Proteomes" id="UP000700815">
    <property type="component" value="Unassembled WGS sequence"/>
</dbReference>
<evidence type="ECO:0000313" key="2">
    <source>
        <dbReference type="Proteomes" id="UP000700815"/>
    </source>
</evidence>
<protein>
    <recommendedName>
        <fullName evidence="3">Abi family protein</fullName>
    </recommendedName>
</protein>
<comment type="caution">
    <text evidence="1">The sequence shown here is derived from an EMBL/GenBank/DDBJ whole genome shotgun (WGS) entry which is preliminary data.</text>
</comment>
<name>A0ABS6WG77_9BIFI</name>
<dbReference type="EMBL" id="JAHBBH010000027">
    <property type="protein sequence ID" value="MBW3093069.1"/>
    <property type="molecule type" value="Genomic_DNA"/>
</dbReference>
<sequence length="75" mass="8518">MSGNSTPHARMFDAANQAGSFSFSPMKPALSYTEQVRRLRDRGLIISDESKAVKLLSDTNYYRLRGYWITLEQDG</sequence>